<evidence type="ECO:0000313" key="3">
    <source>
        <dbReference type="WBParaSite" id="PEQ_0000175001-mRNA-1"/>
    </source>
</evidence>
<feature type="transmembrane region" description="Helical" evidence="1">
    <location>
        <begin position="111"/>
        <end position="131"/>
    </location>
</feature>
<dbReference type="Proteomes" id="UP000887564">
    <property type="component" value="Unplaced"/>
</dbReference>
<keyword evidence="1" id="KW-0812">Transmembrane</keyword>
<proteinExistence type="predicted"/>
<dbReference type="AlphaFoldDB" id="A0A914RAL6"/>
<reference evidence="3" key="1">
    <citation type="submission" date="2022-11" db="UniProtKB">
        <authorList>
            <consortium name="WormBaseParasite"/>
        </authorList>
    </citation>
    <scope>IDENTIFICATION</scope>
</reference>
<name>A0A914RAL6_PAREQ</name>
<evidence type="ECO:0000256" key="1">
    <source>
        <dbReference type="SAM" id="Phobius"/>
    </source>
</evidence>
<accession>A0A914RAL6</accession>
<keyword evidence="1" id="KW-1133">Transmembrane helix</keyword>
<evidence type="ECO:0000313" key="2">
    <source>
        <dbReference type="Proteomes" id="UP000887564"/>
    </source>
</evidence>
<sequence>MLTNAMCFVPCVLSLVSRKPSKITMLLIIFDIGCIAAQSTGFWAWPAFTRSLHKHAWALPIALTLISLAWWPNFVHTQSMFPPIRAFANFAITLSERRSKTYVLVSVWKCFIYLLSIFLFISTRFFLYFNLKRNRMSRSYHSCDFYQSIHE</sequence>
<feature type="transmembrane region" description="Helical" evidence="1">
    <location>
        <begin position="23"/>
        <end position="45"/>
    </location>
</feature>
<protein>
    <submittedName>
        <fullName evidence="3">Uncharacterized protein</fullName>
    </submittedName>
</protein>
<dbReference type="WBParaSite" id="PEQ_0000175001-mRNA-1">
    <property type="protein sequence ID" value="PEQ_0000175001-mRNA-1"/>
    <property type="gene ID" value="PEQ_0000175001"/>
</dbReference>
<keyword evidence="2" id="KW-1185">Reference proteome</keyword>
<feature type="transmembrane region" description="Helical" evidence="1">
    <location>
        <begin position="57"/>
        <end position="75"/>
    </location>
</feature>
<organism evidence="2 3">
    <name type="scientific">Parascaris equorum</name>
    <name type="common">Equine roundworm</name>
    <dbReference type="NCBI Taxonomy" id="6256"/>
    <lineage>
        <taxon>Eukaryota</taxon>
        <taxon>Metazoa</taxon>
        <taxon>Ecdysozoa</taxon>
        <taxon>Nematoda</taxon>
        <taxon>Chromadorea</taxon>
        <taxon>Rhabditida</taxon>
        <taxon>Spirurina</taxon>
        <taxon>Ascaridomorpha</taxon>
        <taxon>Ascaridoidea</taxon>
        <taxon>Ascarididae</taxon>
        <taxon>Parascaris</taxon>
    </lineage>
</organism>
<keyword evidence="1" id="KW-0472">Membrane</keyword>